<feature type="chain" id="PRO_5039072091" description="Endonuclease/exonuclease/phosphatase family protein" evidence="1">
    <location>
        <begin position="17"/>
        <end position="310"/>
    </location>
</feature>
<dbReference type="OrthoDB" id="3357160at2"/>
<protein>
    <recommendedName>
        <fullName evidence="4">Endonuclease/exonuclease/phosphatase family protein</fullName>
    </recommendedName>
</protein>
<dbReference type="Gene3D" id="3.60.10.10">
    <property type="entry name" value="Endonuclease/exonuclease/phosphatase"/>
    <property type="match status" value="1"/>
</dbReference>
<reference evidence="2 3" key="1">
    <citation type="submission" date="2019-03" db="EMBL/GenBank/DDBJ databases">
        <title>Draft genome sequences of novel Actinobacteria.</title>
        <authorList>
            <person name="Sahin N."/>
            <person name="Ay H."/>
            <person name="Saygin H."/>
        </authorList>
    </citation>
    <scope>NUCLEOTIDE SEQUENCE [LARGE SCALE GENOMIC DNA]</scope>
    <source>
        <strain evidence="2 3">DSM 45941</strain>
    </source>
</reference>
<dbReference type="InterPro" id="IPR036691">
    <property type="entry name" value="Endo/exonu/phosph_ase_sf"/>
</dbReference>
<name>A0A4R5AAX0_9ACTN</name>
<feature type="signal peptide" evidence="1">
    <location>
        <begin position="1"/>
        <end position="16"/>
    </location>
</feature>
<evidence type="ECO:0000313" key="3">
    <source>
        <dbReference type="Proteomes" id="UP000295578"/>
    </source>
</evidence>
<comment type="caution">
    <text evidence="2">The sequence shown here is derived from an EMBL/GenBank/DDBJ whole genome shotgun (WGS) entry which is preliminary data.</text>
</comment>
<dbReference type="AlphaFoldDB" id="A0A4R5AAX0"/>
<evidence type="ECO:0008006" key="4">
    <source>
        <dbReference type="Google" id="ProtNLM"/>
    </source>
</evidence>
<dbReference type="Proteomes" id="UP000295578">
    <property type="component" value="Unassembled WGS sequence"/>
</dbReference>
<keyword evidence="1" id="KW-0732">Signal</keyword>
<organism evidence="2 3">
    <name type="scientific">Actinomadura darangshiensis</name>
    <dbReference type="NCBI Taxonomy" id="705336"/>
    <lineage>
        <taxon>Bacteria</taxon>
        <taxon>Bacillati</taxon>
        <taxon>Actinomycetota</taxon>
        <taxon>Actinomycetes</taxon>
        <taxon>Streptosporangiales</taxon>
        <taxon>Thermomonosporaceae</taxon>
        <taxon>Actinomadura</taxon>
    </lineage>
</organism>
<dbReference type="SUPFAM" id="SSF56219">
    <property type="entry name" value="DNase I-like"/>
    <property type="match status" value="1"/>
</dbReference>
<gene>
    <name evidence="2" type="ORF">E1293_37070</name>
</gene>
<dbReference type="EMBL" id="SMKY01000271">
    <property type="protein sequence ID" value="TDD68296.1"/>
    <property type="molecule type" value="Genomic_DNA"/>
</dbReference>
<sequence length="310" mass="33628">MALAAVSLVPIGQAAAAAPPSTYRGYQMNMCMWGARYYVKAGGNGKDTCFPDPHVWKDGAGTLHFESGYTATEKSVAEQKRQTVIDHVKKFGPDAVTINEACKNDLEGIVTALRAAGLSYTFISYEVGRGTGSKARQCSAGRGAAVNGIIAHGFQADSKQAGYFETHGYRSWVCGVITSGMRVCTAHLSLPGQDWGGRVHQPIECARLRDELASTGGPVVFSGDVNMKGHKHNCAPSTFWGLRDLDVKESDRTAQSGLQHIYYSPGYTRGQTCGEVHHVLHTDHKGFLIDLKSVPTRTRGMACTWRDVWK</sequence>
<evidence type="ECO:0000313" key="2">
    <source>
        <dbReference type="EMBL" id="TDD68296.1"/>
    </source>
</evidence>
<accession>A0A4R5AAX0</accession>
<keyword evidence="3" id="KW-1185">Reference proteome</keyword>
<proteinExistence type="predicted"/>
<evidence type="ECO:0000256" key="1">
    <source>
        <dbReference type="SAM" id="SignalP"/>
    </source>
</evidence>